<organism evidence="1 2">
    <name type="scientific">Coniosporium uncinatum</name>
    <dbReference type="NCBI Taxonomy" id="93489"/>
    <lineage>
        <taxon>Eukaryota</taxon>
        <taxon>Fungi</taxon>
        <taxon>Dikarya</taxon>
        <taxon>Ascomycota</taxon>
        <taxon>Pezizomycotina</taxon>
        <taxon>Dothideomycetes</taxon>
        <taxon>Dothideomycetes incertae sedis</taxon>
        <taxon>Coniosporium</taxon>
    </lineage>
</organism>
<comment type="caution">
    <text evidence="1">The sequence shown here is derived from an EMBL/GenBank/DDBJ whole genome shotgun (WGS) entry which is preliminary data.</text>
</comment>
<dbReference type="EMBL" id="JAWDJW010008763">
    <property type="protein sequence ID" value="KAK3060209.1"/>
    <property type="molecule type" value="Genomic_DNA"/>
</dbReference>
<keyword evidence="2" id="KW-1185">Reference proteome</keyword>
<dbReference type="Proteomes" id="UP001186974">
    <property type="component" value="Unassembled WGS sequence"/>
</dbReference>
<gene>
    <name evidence="1" type="ORF">LTS18_009066</name>
</gene>
<name>A0ACC3D1C4_9PEZI</name>
<protein>
    <submittedName>
        <fullName evidence="1">Uncharacterized protein</fullName>
    </submittedName>
</protein>
<proteinExistence type="predicted"/>
<accession>A0ACC3D1C4</accession>
<evidence type="ECO:0000313" key="1">
    <source>
        <dbReference type="EMBL" id="KAK3060209.1"/>
    </source>
</evidence>
<evidence type="ECO:0000313" key="2">
    <source>
        <dbReference type="Proteomes" id="UP001186974"/>
    </source>
</evidence>
<reference evidence="1" key="1">
    <citation type="submission" date="2024-09" db="EMBL/GenBank/DDBJ databases">
        <title>Black Yeasts Isolated from many extreme environments.</title>
        <authorList>
            <person name="Coleine C."/>
            <person name="Stajich J.E."/>
            <person name="Selbmann L."/>
        </authorList>
    </citation>
    <scope>NUCLEOTIDE SEQUENCE</scope>
    <source>
        <strain evidence="1">CCFEE 5737</strain>
    </source>
</reference>
<sequence>MTTAFRSFMGAEPVVGTALATESYVHVRWGFVALPITVVALTAMFLVAAMWRTKASGSKLWKSSALAMLFHGLDSGTREKFGGGESLEEKRRWARGVKVLLDESDSGSLLRD</sequence>